<dbReference type="PANTHER" id="PTHR11078:SF3">
    <property type="entry name" value="ANTITERMINATION NUSB DOMAIN-CONTAINING PROTEIN"/>
    <property type="match status" value="1"/>
</dbReference>
<protein>
    <recommendedName>
        <fullName evidence="6">Transcription antitermination protein NusB</fullName>
    </recommendedName>
    <alternativeName>
        <fullName evidence="6">Antitermination factor NusB</fullName>
    </alternativeName>
</protein>
<proteinExistence type="inferred from homology"/>
<gene>
    <name evidence="6" type="primary">nusB</name>
    <name evidence="8" type="ORF">SAMN05421734_103322</name>
</gene>
<comment type="similarity">
    <text evidence="1 6">Belongs to the NusB family.</text>
</comment>
<evidence type="ECO:0000256" key="6">
    <source>
        <dbReference type="HAMAP-Rule" id="MF_00073"/>
    </source>
</evidence>
<dbReference type="InterPro" id="IPR006027">
    <property type="entry name" value="NusB_RsmB_TIM44"/>
</dbReference>
<keyword evidence="5 6" id="KW-0804">Transcription</keyword>
<keyword evidence="3 6" id="KW-0694">RNA-binding</keyword>
<name>A0A1G6I1X0_9BACI</name>
<evidence type="ECO:0000313" key="8">
    <source>
        <dbReference type="EMBL" id="SDC00373.1"/>
    </source>
</evidence>
<dbReference type="InterPro" id="IPR035926">
    <property type="entry name" value="NusB-like_sf"/>
</dbReference>
<feature type="domain" description="NusB/RsmB/TIM44" evidence="7">
    <location>
        <begin position="6"/>
        <end position="126"/>
    </location>
</feature>
<evidence type="ECO:0000256" key="4">
    <source>
        <dbReference type="ARBA" id="ARBA00023015"/>
    </source>
</evidence>
<dbReference type="InterPro" id="IPR011605">
    <property type="entry name" value="NusB_fam"/>
</dbReference>
<dbReference type="STRING" id="1612202.SAMN05421734_103322"/>
<dbReference type="Gene3D" id="1.10.940.10">
    <property type="entry name" value="NusB-like"/>
    <property type="match status" value="1"/>
</dbReference>
<dbReference type="EMBL" id="FMYI01000003">
    <property type="protein sequence ID" value="SDC00373.1"/>
    <property type="molecule type" value="Genomic_DNA"/>
</dbReference>
<evidence type="ECO:0000256" key="2">
    <source>
        <dbReference type="ARBA" id="ARBA00022814"/>
    </source>
</evidence>
<sequence length="126" mass="14480">MNRRLAREKAFQILFSIDNESFDVNEAFELSMEDEESSDFLENLIYGVTREKESIDERIENSLEKWTLKRVGAVEKTLIRIAAYEIFSELKTPEGVAINEAIELAHVYGDEKSGQFINGVLSKMIK</sequence>
<evidence type="ECO:0000313" key="9">
    <source>
        <dbReference type="Proteomes" id="UP000242949"/>
    </source>
</evidence>
<evidence type="ECO:0000259" key="7">
    <source>
        <dbReference type="Pfam" id="PF01029"/>
    </source>
</evidence>
<dbReference type="RefSeq" id="WP_090794769.1">
    <property type="nucleotide sequence ID" value="NZ_FMYI01000003.1"/>
</dbReference>
<dbReference type="GO" id="GO:0006353">
    <property type="term" value="P:DNA-templated transcription termination"/>
    <property type="evidence" value="ECO:0007669"/>
    <property type="project" value="UniProtKB-UniRule"/>
</dbReference>
<keyword evidence="9" id="KW-1185">Reference proteome</keyword>
<dbReference type="Proteomes" id="UP000242949">
    <property type="component" value="Unassembled WGS sequence"/>
</dbReference>
<evidence type="ECO:0000256" key="1">
    <source>
        <dbReference type="ARBA" id="ARBA00005952"/>
    </source>
</evidence>
<dbReference type="GO" id="GO:0003723">
    <property type="term" value="F:RNA binding"/>
    <property type="evidence" value="ECO:0007669"/>
    <property type="project" value="UniProtKB-UniRule"/>
</dbReference>
<dbReference type="Pfam" id="PF01029">
    <property type="entry name" value="NusB"/>
    <property type="match status" value="1"/>
</dbReference>
<reference evidence="9" key="1">
    <citation type="submission" date="2016-09" db="EMBL/GenBank/DDBJ databases">
        <authorList>
            <person name="Varghese N."/>
            <person name="Submissions S."/>
        </authorList>
    </citation>
    <scope>NUCLEOTIDE SEQUENCE [LARGE SCALE GENOMIC DNA]</scope>
    <source>
        <strain evidence="9">S5</strain>
    </source>
</reference>
<comment type="function">
    <text evidence="6">Involved in transcription antitermination. Required for transcription of ribosomal RNA (rRNA) genes. Binds specifically to the boxA antiterminator sequence of the ribosomal RNA (rrn) operons.</text>
</comment>
<dbReference type="OrthoDB" id="9811381at2"/>
<keyword evidence="2 6" id="KW-0889">Transcription antitermination</keyword>
<dbReference type="HAMAP" id="MF_00073">
    <property type="entry name" value="NusB"/>
    <property type="match status" value="1"/>
</dbReference>
<dbReference type="SUPFAM" id="SSF48013">
    <property type="entry name" value="NusB-like"/>
    <property type="match status" value="1"/>
</dbReference>
<evidence type="ECO:0000256" key="5">
    <source>
        <dbReference type="ARBA" id="ARBA00023163"/>
    </source>
</evidence>
<dbReference type="AlphaFoldDB" id="A0A1G6I1X0"/>
<dbReference type="PANTHER" id="PTHR11078">
    <property type="entry name" value="N UTILIZATION SUBSTANCE PROTEIN B-RELATED"/>
    <property type="match status" value="1"/>
</dbReference>
<accession>A0A1G6I1X0</accession>
<evidence type="ECO:0000256" key="3">
    <source>
        <dbReference type="ARBA" id="ARBA00022884"/>
    </source>
</evidence>
<organism evidence="8 9">
    <name type="scientific">Pelagirhabdus alkalitolerans</name>
    <dbReference type="NCBI Taxonomy" id="1612202"/>
    <lineage>
        <taxon>Bacteria</taxon>
        <taxon>Bacillati</taxon>
        <taxon>Bacillota</taxon>
        <taxon>Bacilli</taxon>
        <taxon>Bacillales</taxon>
        <taxon>Bacillaceae</taxon>
        <taxon>Pelagirhabdus</taxon>
    </lineage>
</organism>
<dbReference type="NCBIfam" id="TIGR01951">
    <property type="entry name" value="nusB"/>
    <property type="match status" value="1"/>
</dbReference>
<dbReference type="GO" id="GO:0005829">
    <property type="term" value="C:cytosol"/>
    <property type="evidence" value="ECO:0007669"/>
    <property type="project" value="TreeGrafter"/>
</dbReference>
<keyword evidence="4 6" id="KW-0805">Transcription regulation</keyword>
<dbReference type="GO" id="GO:0031564">
    <property type="term" value="P:transcription antitermination"/>
    <property type="evidence" value="ECO:0007669"/>
    <property type="project" value="UniProtKB-KW"/>
</dbReference>